<dbReference type="AlphaFoldDB" id="A0A158GF34"/>
<evidence type="ECO:0000313" key="1">
    <source>
        <dbReference type="EMBL" id="SAL30527.1"/>
    </source>
</evidence>
<dbReference type="Proteomes" id="UP000054893">
    <property type="component" value="Unassembled WGS sequence"/>
</dbReference>
<organism evidence="1 2">
    <name type="scientific">Caballeronia sordidicola</name>
    <name type="common">Burkholderia sordidicola</name>
    <dbReference type="NCBI Taxonomy" id="196367"/>
    <lineage>
        <taxon>Bacteria</taxon>
        <taxon>Pseudomonadati</taxon>
        <taxon>Pseudomonadota</taxon>
        <taxon>Betaproteobacteria</taxon>
        <taxon>Burkholderiales</taxon>
        <taxon>Burkholderiaceae</taxon>
        <taxon>Caballeronia</taxon>
    </lineage>
</organism>
<name>A0A158GF34_CABSO</name>
<accession>A0A158GF34</accession>
<dbReference type="EMBL" id="FCOC02000006">
    <property type="protein sequence ID" value="SAL30527.1"/>
    <property type="molecule type" value="Genomic_DNA"/>
</dbReference>
<sequence length="192" mass="21958">MLSKQRAGRRSLRTRLPLSKGGAMKVQNIKMRGAVCDSPGRWGRKVKHSLSQRTLAIRTRELRSRNAVLLTEPVWLNDSAFFSSMQTCGVAWGISIDDVISNSLQHWLQCFLQRQRPRRHDGERRIRGVFNPATDRCVQQGEFSCYPPSQIAHLDWRQAAHHNERRVFSGDYRPAPGAAPLCLARFIAKRPE</sequence>
<evidence type="ECO:0000313" key="2">
    <source>
        <dbReference type="Proteomes" id="UP000054893"/>
    </source>
</evidence>
<proteinExistence type="predicted"/>
<reference evidence="1 2" key="1">
    <citation type="submission" date="2016-01" db="EMBL/GenBank/DDBJ databases">
        <authorList>
            <person name="Oliw E.H."/>
        </authorList>
    </citation>
    <scope>NUCLEOTIDE SEQUENCE [LARGE SCALE GENOMIC DNA]</scope>
    <source>
        <strain evidence="1">LMG 22029</strain>
    </source>
</reference>
<protein>
    <submittedName>
        <fullName evidence="1">Uncharacterized protein</fullName>
    </submittedName>
</protein>
<gene>
    <name evidence="1" type="ORF">AWB64_02702</name>
</gene>